<gene>
    <name evidence="5" type="ORF">P3F81_07325</name>
</gene>
<dbReference type="InterPro" id="IPR050397">
    <property type="entry name" value="Env_Response_Regulators"/>
</dbReference>
<dbReference type="InterPro" id="IPR014710">
    <property type="entry name" value="RmlC-like_jellyroll"/>
</dbReference>
<evidence type="ECO:0000313" key="6">
    <source>
        <dbReference type="Proteomes" id="UP001243623"/>
    </source>
</evidence>
<reference evidence="5" key="1">
    <citation type="submission" date="2023-03" db="EMBL/GenBank/DDBJ databases">
        <title>Selenobaculum gbiensis gen. nov. sp. nov., a new bacterium isolated from the gut microbiota of IBD patient.</title>
        <authorList>
            <person name="Yeo S."/>
            <person name="Park H."/>
            <person name="Huh C.S."/>
        </authorList>
    </citation>
    <scope>NUCLEOTIDE SEQUENCE</scope>
    <source>
        <strain evidence="5">ICN-92133</strain>
    </source>
</reference>
<proteinExistence type="predicted"/>
<dbReference type="Gene3D" id="2.60.120.10">
    <property type="entry name" value="Jelly Rolls"/>
    <property type="match status" value="1"/>
</dbReference>
<dbReference type="PANTHER" id="PTHR24567">
    <property type="entry name" value="CRP FAMILY TRANSCRIPTIONAL REGULATORY PROTEIN"/>
    <property type="match status" value="1"/>
</dbReference>
<dbReference type="InterPro" id="IPR018490">
    <property type="entry name" value="cNMP-bd_dom_sf"/>
</dbReference>
<dbReference type="EMBL" id="CP120678">
    <property type="protein sequence ID" value="WIW69730.1"/>
    <property type="molecule type" value="Genomic_DNA"/>
</dbReference>
<protein>
    <submittedName>
        <fullName evidence="5">Crp/Fnr family transcriptional regulator</fullName>
    </submittedName>
</protein>
<keyword evidence="1" id="KW-0805">Transcription regulation</keyword>
<sequence length="223" mass="25612">MENIKFNVLKKSPLFYNIAEKDLEIMLNCLSVQEKTYPKNTFIFNDGDNVSTVGIVLRGSVHIIKEDFWGNRRIISQIGISDIFAETFSCAQVEKIPVSIVTNEKTEIMLIDYKRIINTCSSSCLFHSYLIQNMLKIIANKNILLTQKIEHITQRTTREKLISYLSAQAKISNHHTFTIPFNRQELADYLSVDRSAMSSELSKLQKEGLLKFECNTFKFIGSL</sequence>
<dbReference type="GO" id="GO:0003677">
    <property type="term" value="F:DNA binding"/>
    <property type="evidence" value="ECO:0007669"/>
    <property type="project" value="UniProtKB-KW"/>
</dbReference>
<dbReference type="PANTHER" id="PTHR24567:SF58">
    <property type="entry name" value="CYCLIC AMP-BINDING REGULATORY PROTEIN"/>
    <property type="match status" value="1"/>
</dbReference>
<dbReference type="SUPFAM" id="SSF51206">
    <property type="entry name" value="cAMP-binding domain-like"/>
    <property type="match status" value="1"/>
</dbReference>
<dbReference type="Pfam" id="PF13545">
    <property type="entry name" value="HTH_Crp_2"/>
    <property type="match status" value="1"/>
</dbReference>
<dbReference type="InterPro" id="IPR000595">
    <property type="entry name" value="cNMP-bd_dom"/>
</dbReference>
<dbReference type="PROSITE" id="PS50042">
    <property type="entry name" value="CNMP_BINDING_3"/>
    <property type="match status" value="1"/>
</dbReference>
<dbReference type="GO" id="GO:0003700">
    <property type="term" value="F:DNA-binding transcription factor activity"/>
    <property type="evidence" value="ECO:0007669"/>
    <property type="project" value="TreeGrafter"/>
</dbReference>
<dbReference type="Proteomes" id="UP001243623">
    <property type="component" value="Chromosome"/>
</dbReference>
<evidence type="ECO:0000256" key="2">
    <source>
        <dbReference type="ARBA" id="ARBA00023125"/>
    </source>
</evidence>
<feature type="domain" description="Cyclic nucleotide-binding" evidence="4">
    <location>
        <begin position="14"/>
        <end position="86"/>
    </location>
</feature>
<name>A0A9Y2ADV8_9FIRM</name>
<keyword evidence="3" id="KW-0804">Transcription</keyword>
<dbReference type="SUPFAM" id="SSF46785">
    <property type="entry name" value="Winged helix' DNA-binding domain"/>
    <property type="match status" value="1"/>
</dbReference>
<dbReference type="GO" id="GO:0005829">
    <property type="term" value="C:cytosol"/>
    <property type="evidence" value="ECO:0007669"/>
    <property type="project" value="TreeGrafter"/>
</dbReference>
<dbReference type="CDD" id="cd00038">
    <property type="entry name" value="CAP_ED"/>
    <property type="match status" value="1"/>
</dbReference>
<dbReference type="Pfam" id="PF00027">
    <property type="entry name" value="cNMP_binding"/>
    <property type="match status" value="1"/>
</dbReference>
<keyword evidence="2" id="KW-0238">DNA-binding</keyword>
<keyword evidence="6" id="KW-1185">Reference proteome</keyword>
<evidence type="ECO:0000313" key="5">
    <source>
        <dbReference type="EMBL" id="WIW69730.1"/>
    </source>
</evidence>
<dbReference type="KEGG" id="sgbi:P3F81_07325"/>
<evidence type="ECO:0000259" key="4">
    <source>
        <dbReference type="PROSITE" id="PS50042"/>
    </source>
</evidence>
<evidence type="ECO:0000256" key="3">
    <source>
        <dbReference type="ARBA" id="ARBA00023163"/>
    </source>
</evidence>
<dbReference type="InterPro" id="IPR012318">
    <property type="entry name" value="HTH_CRP"/>
</dbReference>
<accession>A0A9Y2ADV8</accession>
<evidence type="ECO:0000256" key="1">
    <source>
        <dbReference type="ARBA" id="ARBA00023015"/>
    </source>
</evidence>
<organism evidence="5 6">
    <name type="scientific">Selenobaculum gibii</name>
    <dbReference type="NCBI Taxonomy" id="3054208"/>
    <lineage>
        <taxon>Bacteria</taxon>
        <taxon>Bacillati</taxon>
        <taxon>Bacillota</taxon>
        <taxon>Negativicutes</taxon>
        <taxon>Selenomonadales</taxon>
        <taxon>Selenomonadaceae</taxon>
        <taxon>Selenobaculum</taxon>
    </lineage>
</organism>
<dbReference type="AlphaFoldDB" id="A0A9Y2ADV8"/>
<dbReference type="RefSeq" id="WP_147669949.1">
    <property type="nucleotide sequence ID" value="NZ_CP120678.1"/>
</dbReference>
<dbReference type="InterPro" id="IPR036390">
    <property type="entry name" value="WH_DNA-bd_sf"/>
</dbReference>